<evidence type="ECO:0000256" key="1">
    <source>
        <dbReference type="SAM" id="MobiDB-lite"/>
    </source>
</evidence>
<proteinExistence type="predicted"/>
<comment type="caution">
    <text evidence="2">The sequence shown here is derived from an EMBL/GenBank/DDBJ whole genome shotgun (WGS) entry which is preliminary data.</text>
</comment>
<feature type="region of interest" description="Disordered" evidence="1">
    <location>
        <begin position="38"/>
        <end position="60"/>
    </location>
</feature>
<dbReference type="AlphaFoldDB" id="A0A919UQI7"/>
<organism evidence="2 3">
    <name type="scientific">Acrocarpospora phusangensis</name>
    <dbReference type="NCBI Taxonomy" id="1070424"/>
    <lineage>
        <taxon>Bacteria</taxon>
        <taxon>Bacillati</taxon>
        <taxon>Actinomycetota</taxon>
        <taxon>Actinomycetes</taxon>
        <taxon>Streptosporangiales</taxon>
        <taxon>Streptosporangiaceae</taxon>
        <taxon>Acrocarpospora</taxon>
    </lineage>
</organism>
<dbReference type="EMBL" id="BOOA01000020">
    <property type="protein sequence ID" value="GIH24605.1"/>
    <property type="molecule type" value="Genomic_DNA"/>
</dbReference>
<reference evidence="2" key="1">
    <citation type="submission" date="2021-01" db="EMBL/GenBank/DDBJ databases">
        <title>Whole genome shotgun sequence of Acrocarpospora phusangensis NBRC 108782.</title>
        <authorList>
            <person name="Komaki H."/>
            <person name="Tamura T."/>
        </authorList>
    </citation>
    <scope>NUCLEOTIDE SEQUENCE</scope>
    <source>
        <strain evidence="2">NBRC 108782</strain>
    </source>
</reference>
<evidence type="ECO:0000313" key="2">
    <source>
        <dbReference type="EMBL" id="GIH24605.1"/>
    </source>
</evidence>
<protein>
    <submittedName>
        <fullName evidence="2">Uncharacterized protein</fullName>
    </submittedName>
</protein>
<keyword evidence="3" id="KW-1185">Reference proteome</keyword>
<dbReference type="Proteomes" id="UP000640052">
    <property type="component" value="Unassembled WGS sequence"/>
</dbReference>
<accession>A0A919UQI7</accession>
<feature type="compositionally biased region" description="Basic and acidic residues" evidence="1">
    <location>
        <begin position="39"/>
        <end position="56"/>
    </location>
</feature>
<sequence length="174" mass="18185">MGSVPVVELFVLAQGVPEMAFVPEQTAVEKLAAAGLHPPFHDRVHPRHPDTGKHSPDAGLGQDLIHERRELPIPVTDQKAGPATGVFQIHHQIPDGLGNPVPGRVCGGAEYAHASGDVFDDGQDVLTLPIKGDGLDKVAGQQGLGLGAQEVGPGGGRPLGCRNDALLFEDLSDR</sequence>
<name>A0A919UQI7_9ACTN</name>
<gene>
    <name evidence="2" type="ORF">Aph01nite_29150</name>
</gene>
<evidence type="ECO:0000313" key="3">
    <source>
        <dbReference type="Proteomes" id="UP000640052"/>
    </source>
</evidence>